<sequence>MSDSITVRRLGAGEAARSIEALADVLVDCVEGGASVSFMLPLGRDKALAFWRGVADGVARGERALLVAEDGAGRIVGTVQLVMAMPDNQPHRADVAKMLVHRRARRAGIGQRLLAALDAVAKEEGKSVLVLDTVTGGDAERLYGRAGWQRAGVVPKYALMPDGTFCATTFFYKHG</sequence>
<gene>
    <name evidence="4" type="ORF">MasN3_38850</name>
</gene>
<dbReference type="Gene3D" id="3.40.630.30">
    <property type="match status" value="1"/>
</dbReference>
<dbReference type="SUPFAM" id="SSF55729">
    <property type="entry name" value="Acyl-CoA N-acyltransferases (Nat)"/>
    <property type="match status" value="1"/>
</dbReference>
<proteinExistence type="predicted"/>
<name>A0ABM8CAT0_9BURK</name>
<keyword evidence="1" id="KW-0808">Transferase</keyword>
<dbReference type="RefSeq" id="WP_281909492.1">
    <property type="nucleotide sequence ID" value="NZ_AP026966.1"/>
</dbReference>
<dbReference type="EMBL" id="AP026966">
    <property type="protein sequence ID" value="BDT60391.1"/>
    <property type="molecule type" value="Genomic_DNA"/>
</dbReference>
<dbReference type="PANTHER" id="PTHR43877:SF1">
    <property type="entry name" value="ACETYLTRANSFERASE"/>
    <property type="match status" value="1"/>
</dbReference>
<keyword evidence="5" id="KW-1185">Reference proteome</keyword>
<protein>
    <submittedName>
        <fullName evidence="4">N-acetyltransferase</fullName>
    </submittedName>
</protein>
<reference evidence="4" key="1">
    <citation type="submission" date="2022-11" db="EMBL/GenBank/DDBJ databases">
        <title>Isolation and characterization of PLA-degrading bacterium Massilia sp. from Antarctic soil.</title>
        <authorList>
            <person name="Sato K."/>
            <person name="Gomez-Fuentes C."/>
            <person name="Ahmad S.A."/>
            <person name="Zulkharnain A."/>
        </authorList>
    </citation>
    <scope>NUCLEOTIDE SEQUENCE</scope>
    <source>
        <strain evidence="4">N-3</strain>
    </source>
</reference>
<accession>A0ABM8CAT0</accession>
<dbReference type="PANTHER" id="PTHR43877">
    <property type="entry name" value="AMINOALKYLPHOSPHONATE N-ACETYLTRANSFERASE-RELATED-RELATED"/>
    <property type="match status" value="1"/>
</dbReference>
<dbReference type="InterPro" id="IPR016181">
    <property type="entry name" value="Acyl_CoA_acyltransferase"/>
</dbReference>
<evidence type="ECO:0000313" key="4">
    <source>
        <dbReference type="EMBL" id="BDT60391.1"/>
    </source>
</evidence>
<feature type="domain" description="N-acetyltransferase" evidence="3">
    <location>
        <begin position="5"/>
        <end position="175"/>
    </location>
</feature>
<evidence type="ECO:0000313" key="5">
    <source>
        <dbReference type="Proteomes" id="UP001163336"/>
    </source>
</evidence>
<dbReference type="Proteomes" id="UP001163336">
    <property type="component" value="Chromosome"/>
</dbReference>
<keyword evidence="2" id="KW-0012">Acyltransferase</keyword>
<evidence type="ECO:0000256" key="2">
    <source>
        <dbReference type="ARBA" id="ARBA00023315"/>
    </source>
</evidence>
<dbReference type="InterPro" id="IPR050832">
    <property type="entry name" value="Bact_Acetyltransf"/>
</dbReference>
<dbReference type="Pfam" id="PF00583">
    <property type="entry name" value="Acetyltransf_1"/>
    <property type="match status" value="1"/>
</dbReference>
<dbReference type="CDD" id="cd04301">
    <property type="entry name" value="NAT_SF"/>
    <property type="match status" value="1"/>
</dbReference>
<dbReference type="InterPro" id="IPR000182">
    <property type="entry name" value="GNAT_dom"/>
</dbReference>
<dbReference type="PROSITE" id="PS51186">
    <property type="entry name" value="GNAT"/>
    <property type="match status" value="1"/>
</dbReference>
<organism evidence="4 5">
    <name type="scientific">Massilia varians</name>
    <dbReference type="NCBI Taxonomy" id="457921"/>
    <lineage>
        <taxon>Bacteria</taxon>
        <taxon>Pseudomonadati</taxon>
        <taxon>Pseudomonadota</taxon>
        <taxon>Betaproteobacteria</taxon>
        <taxon>Burkholderiales</taxon>
        <taxon>Oxalobacteraceae</taxon>
        <taxon>Telluria group</taxon>
        <taxon>Massilia</taxon>
    </lineage>
</organism>
<evidence type="ECO:0000259" key="3">
    <source>
        <dbReference type="PROSITE" id="PS51186"/>
    </source>
</evidence>
<evidence type="ECO:0000256" key="1">
    <source>
        <dbReference type="ARBA" id="ARBA00022679"/>
    </source>
</evidence>